<dbReference type="InParanoid" id="C3ZFI8"/>
<feature type="compositionally biased region" description="Basic and acidic residues" evidence="1">
    <location>
        <begin position="168"/>
        <end position="185"/>
    </location>
</feature>
<name>C3ZFI8_BRAFL</name>
<dbReference type="AlphaFoldDB" id="C3ZFI8"/>
<dbReference type="EMBL" id="GG666613">
    <property type="protein sequence ID" value="EEN48742.1"/>
    <property type="molecule type" value="Genomic_DNA"/>
</dbReference>
<gene>
    <name evidence="2" type="ORF">BRAFLDRAFT_67171</name>
</gene>
<feature type="compositionally biased region" description="Basic and acidic residues" evidence="1">
    <location>
        <begin position="120"/>
        <end position="139"/>
    </location>
</feature>
<accession>C3ZFI8</accession>
<feature type="compositionally biased region" description="Basic residues" evidence="1">
    <location>
        <begin position="200"/>
        <end position="211"/>
    </location>
</feature>
<feature type="compositionally biased region" description="Acidic residues" evidence="1">
    <location>
        <begin position="1"/>
        <end position="10"/>
    </location>
</feature>
<proteinExistence type="predicted"/>
<evidence type="ECO:0000256" key="1">
    <source>
        <dbReference type="SAM" id="MobiDB-lite"/>
    </source>
</evidence>
<protein>
    <submittedName>
        <fullName evidence="2">Uncharacterized protein</fullName>
    </submittedName>
</protein>
<feature type="compositionally biased region" description="Basic and acidic residues" evidence="1">
    <location>
        <begin position="29"/>
        <end position="60"/>
    </location>
</feature>
<reference evidence="2" key="1">
    <citation type="journal article" date="2008" name="Nature">
        <title>The amphioxus genome and the evolution of the chordate karyotype.</title>
        <authorList>
            <consortium name="US DOE Joint Genome Institute (JGI-PGF)"/>
            <person name="Putnam N.H."/>
            <person name="Butts T."/>
            <person name="Ferrier D.E.K."/>
            <person name="Furlong R.F."/>
            <person name="Hellsten U."/>
            <person name="Kawashima T."/>
            <person name="Robinson-Rechavi M."/>
            <person name="Shoguchi E."/>
            <person name="Terry A."/>
            <person name="Yu J.-K."/>
            <person name="Benito-Gutierrez E.L."/>
            <person name="Dubchak I."/>
            <person name="Garcia-Fernandez J."/>
            <person name="Gibson-Brown J.J."/>
            <person name="Grigoriev I.V."/>
            <person name="Horton A.C."/>
            <person name="de Jong P.J."/>
            <person name="Jurka J."/>
            <person name="Kapitonov V.V."/>
            <person name="Kohara Y."/>
            <person name="Kuroki Y."/>
            <person name="Lindquist E."/>
            <person name="Lucas S."/>
            <person name="Osoegawa K."/>
            <person name="Pennacchio L.A."/>
            <person name="Salamov A.A."/>
            <person name="Satou Y."/>
            <person name="Sauka-Spengler T."/>
            <person name="Schmutz J."/>
            <person name="Shin-I T."/>
            <person name="Toyoda A."/>
            <person name="Bronner-Fraser M."/>
            <person name="Fujiyama A."/>
            <person name="Holland L.Z."/>
            <person name="Holland P.W.H."/>
            <person name="Satoh N."/>
            <person name="Rokhsar D.S."/>
        </authorList>
    </citation>
    <scope>NUCLEOTIDE SEQUENCE [LARGE SCALE GENOMIC DNA]</scope>
    <source>
        <strain evidence="2">S238N-H82</strain>
        <tissue evidence="2">Testes</tissue>
    </source>
</reference>
<evidence type="ECO:0000313" key="2">
    <source>
        <dbReference type="EMBL" id="EEN48742.1"/>
    </source>
</evidence>
<organism>
    <name type="scientific">Branchiostoma floridae</name>
    <name type="common">Florida lancelet</name>
    <name type="synonym">Amphioxus</name>
    <dbReference type="NCBI Taxonomy" id="7739"/>
    <lineage>
        <taxon>Eukaryota</taxon>
        <taxon>Metazoa</taxon>
        <taxon>Chordata</taxon>
        <taxon>Cephalochordata</taxon>
        <taxon>Leptocardii</taxon>
        <taxon>Amphioxiformes</taxon>
        <taxon>Branchiostomatidae</taxon>
        <taxon>Branchiostoma</taxon>
    </lineage>
</organism>
<sequence>MGDEKNTEDESGGRLAESEKELSSTTENLEDRFRVWETTPREDHEAANENQEAESHRSVPDDNLAGSGDARQKPEAGPSEKMMLQPQERVSSNLSDDVFETRRRSSSTGPVIFTTPPSQDDLRVEPEVFYEPGRERDDSIPTNDAGASLSTLGEMSEDQSKTTNSPDENGHTARNGKEEIAKAQGKDTNSAADSKEGKEKKRRKSRLCVLL</sequence>
<feature type="region of interest" description="Disordered" evidence="1">
    <location>
        <begin position="1"/>
        <end position="211"/>
    </location>
</feature>